<feature type="domain" description="DDE-1" evidence="6">
    <location>
        <begin position="140"/>
        <end position="218"/>
    </location>
</feature>
<dbReference type="GO" id="GO:0003676">
    <property type="term" value="F:nucleic acid binding"/>
    <property type="evidence" value="ECO:0007669"/>
    <property type="project" value="InterPro"/>
</dbReference>
<dbReference type="AlphaFoldDB" id="A0A183GLQ9"/>
<dbReference type="GO" id="GO:0030956">
    <property type="term" value="C:glutamyl-tRNA(Gln) amidotransferase complex"/>
    <property type="evidence" value="ECO:0007669"/>
    <property type="project" value="TreeGrafter"/>
</dbReference>
<dbReference type="GO" id="GO:0005524">
    <property type="term" value="F:ATP binding"/>
    <property type="evidence" value="ECO:0007669"/>
    <property type="project" value="UniProtKB-KW"/>
</dbReference>
<evidence type="ECO:0000256" key="4">
    <source>
        <dbReference type="ARBA" id="ARBA00022917"/>
    </source>
</evidence>
<feature type="domain" description="Aspartyl/Glutamyl-tRNA(Gln) amidotransferase subunit B/E catalytic" evidence="5">
    <location>
        <begin position="36"/>
        <end position="109"/>
    </location>
</feature>
<accession>A0A183GLQ9</accession>
<protein>
    <submittedName>
        <fullName evidence="9">Polyprotein</fullName>
    </submittedName>
</protein>
<keyword evidence="8" id="KW-1185">Reference proteome</keyword>
<keyword evidence="1" id="KW-0436">Ligase</keyword>
<dbReference type="Pfam" id="PF02934">
    <property type="entry name" value="GatB_N"/>
    <property type="match status" value="1"/>
</dbReference>
<organism evidence="8 9">
    <name type="scientific">Heligmosomoides polygyrus</name>
    <name type="common">Parasitic roundworm</name>
    <dbReference type="NCBI Taxonomy" id="6339"/>
    <lineage>
        <taxon>Eukaryota</taxon>
        <taxon>Metazoa</taxon>
        <taxon>Ecdysozoa</taxon>
        <taxon>Nematoda</taxon>
        <taxon>Chromadorea</taxon>
        <taxon>Rhabditida</taxon>
        <taxon>Rhabditina</taxon>
        <taxon>Rhabditomorpha</taxon>
        <taxon>Strongyloidea</taxon>
        <taxon>Heligmosomidae</taxon>
        <taxon>Heligmosomoides</taxon>
    </lineage>
</organism>
<dbReference type="WBParaSite" id="HPBE_0002362901-mRNA-1">
    <property type="protein sequence ID" value="HPBE_0002362901-mRNA-1"/>
    <property type="gene ID" value="HPBE_0002362901"/>
</dbReference>
<reference evidence="9" key="1">
    <citation type="submission" date="2019-09" db="UniProtKB">
        <authorList>
            <consortium name="WormBaseParasite"/>
        </authorList>
    </citation>
    <scope>IDENTIFICATION</scope>
</reference>
<sequence>LRTLPATCVCANFTEVPVSLATVLGKRIGDILARVTMTVKNINTLRHLHTAINFEINRQYEVISSGGTVINETRTCDEHGRTLSMRDKEEITDYRFMPEPNLPFLRVERIVESRVAMTHAYTVLLLFYADRFGEKLANTSHIMTKELMVDWMKSRVFHTRDIQEAYLIVDSWSSFRDIDSIKKTVPEGCQITVRNIPVGATSLIQPLDVFFFGPMKNVMERVRTCAMVSNVAFNMTQRDSTLKIISQIYRMFCAPRFSNFLKYSWYKAGYVDDHPGPFVTPGEYLFNFGTIDCFVSDCKETACVRCAVCEEHVCFAHFFRCSISVEEGLNRCSRFLYV</sequence>
<dbReference type="SUPFAM" id="SSF55931">
    <property type="entry name" value="Glutamine synthetase/guanido kinase"/>
    <property type="match status" value="1"/>
</dbReference>
<dbReference type="InterPro" id="IPR004875">
    <property type="entry name" value="DDE_SF_endonuclease_dom"/>
</dbReference>
<feature type="domain" description="Transposase Tc5 C-terminal" evidence="7">
    <location>
        <begin position="265"/>
        <end position="319"/>
    </location>
</feature>
<name>A0A183GLQ9_HELPZ</name>
<dbReference type="InterPro" id="IPR017959">
    <property type="entry name" value="Asn/Gln-tRNA_amidoTrfase_suB/E"/>
</dbReference>
<evidence type="ECO:0000256" key="1">
    <source>
        <dbReference type="ARBA" id="ARBA00022598"/>
    </source>
</evidence>
<keyword evidence="2" id="KW-0547">Nucleotide-binding</keyword>
<evidence type="ECO:0000259" key="7">
    <source>
        <dbReference type="Pfam" id="PF04236"/>
    </source>
</evidence>
<dbReference type="PANTHER" id="PTHR11659:SF0">
    <property type="entry name" value="GLUTAMYL-TRNA(GLN) AMIDOTRANSFERASE SUBUNIT B, MITOCHONDRIAL"/>
    <property type="match status" value="1"/>
</dbReference>
<dbReference type="InterPro" id="IPR007350">
    <property type="entry name" value="Transposase_Tc5_C"/>
</dbReference>
<dbReference type="InterPro" id="IPR014746">
    <property type="entry name" value="Gln_synth/guanido_kin_cat_dom"/>
</dbReference>
<keyword evidence="3" id="KW-0067">ATP-binding</keyword>
<dbReference type="GO" id="GO:0050567">
    <property type="term" value="F:glutaminyl-tRNA synthase (glutamine-hydrolyzing) activity"/>
    <property type="evidence" value="ECO:0007669"/>
    <property type="project" value="TreeGrafter"/>
</dbReference>
<dbReference type="InterPro" id="IPR006075">
    <property type="entry name" value="Asn/Gln-tRNA_Trfase_suB/E_cat"/>
</dbReference>
<evidence type="ECO:0000256" key="2">
    <source>
        <dbReference type="ARBA" id="ARBA00022741"/>
    </source>
</evidence>
<evidence type="ECO:0000256" key="3">
    <source>
        <dbReference type="ARBA" id="ARBA00022840"/>
    </source>
</evidence>
<dbReference type="Proteomes" id="UP000050761">
    <property type="component" value="Unassembled WGS sequence"/>
</dbReference>
<proteinExistence type="predicted"/>
<dbReference type="GO" id="GO:0032543">
    <property type="term" value="P:mitochondrial translation"/>
    <property type="evidence" value="ECO:0007669"/>
    <property type="project" value="TreeGrafter"/>
</dbReference>
<keyword evidence="4" id="KW-0648">Protein biosynthesis</keyword>
<evidence type="ECO:0000259" key="6">
    <source>
        <dbReference type="Pfam" id="PF03184"/>
    </source>
</evidence>
<dbReference type="GO" id="GO:0005739">
    <property type="term" value="C:mitochondrion"/>
    <property type="evidence" value="ECO:0007669"/>
    <property type="project" value="TreeGrafter"/>
</dbReference>
<dbReference type="Pfam" id="PF04236">
    <property type="entry name" value="Transp_Tc5_C"/>
    <property type="match status" value="1"/>
</dbReference>
<evidence type="ECO:0000313" key="8">
    <source>
        <dbReference type="Proteomes" id="UP000050761"/>
    </source>
</evidence>
<dbReference type="PANTHER" id="PTHR11659">
    <property type="entry name" value="GLUTAMYL-TRNA GLN AMIDOTRANSFERASE SUBUNIT B MITOCHONDRIAL AND PROKARYOTIC PET112-RELATED"/>
    <property type="match status" value="1"/>
</dbReference>
<dbReference type="GO" id="GO:0070681">
    <property type="term" value="P:glutaminyl-tRNAGln biosynthesis via transamidation"/>
    <property type="evidence" value="ECO:0007669"/>
    <property type="project" value="TreeGrafter"/>
</dbReference>
<dbReference type="Pfam" id="PF03184">
    <property type="entry name" value="DDE_1"/>
    <property type="match status" value="1"/>
</dbReference>
<evidence type="ECO:0000259" key="5">
    <source>
        <dbReference type="Pfam" id="PF02934"/>
    </source>
</evidence>
<evidence type="ECO:0000313" key="9">
    <source>
        <dbReference type="WBParaSite" id="HPBE_0002362901-mRNA-1"/>
    </source>
</evidence>